<feature type="domain" description="Polymerase nucleotidyl transferase" evidence="1">
    <location>
        <begin position="108"/>
        <end position="149"/>
    </location>
</feature>
<dbReference type="EMBL" id="JBHSGB010000001">
    <property type="protein sequence ID" value="MFC4653540.1"/>
    <property type="molecule type" value="Genomic_DNA"/>
</dbReference>
<dbReference type="Proteomes" id="UP001595962">
    <property type="component" value="Unassembled WGS sequence"/>
</dbReference>
<reference evidence="3" key="1">
    <citation type="journal article" date="2019" name="Int. J. Syst. Evol. Microbiol.">
        <title>The Global Catalogue of Microorganisms (GCM) 10K type strain sequencing project: providing services to taxonomists for standard genome sequencing and annotation.</title>
        <authorList>
            <consortium name="The Broad Institute Genomics Platform"/>
            <consortium name="The Broad Institute Genome Sequencing Center for Infectious Disease"/>
            <person name="Wu L."/>
            <person name="Ma J."/>
        </authorList>
    </citation>
    <scope>NUCLEOTIDE SEQUENCE [LARGE SCALE GENOMIC DNA]</scope>
    <source>
        <strain evidence="3">DT28</strain>
    </source>
</reference>
<dbReference type="RefSeq" id="WP_377330911.1">
    <property type="nucleotide sequence ID" value="NZ_JBHSGB010000001.1"/>
</dbReference>
<dbReference type="SUPFAM" id="SSF46785">
    <property type="entry name" value="Winged helix' DNA-binding domain"/>
    <property type="match status" value="1"/>
</dbReference>
<dbReference type="Pfam" id="PF01909">
    <property type="entry name" value="NTP_transf_2"/>
    <property type="match status" value="1"/>
</dbReference>
<sequence length="203" mass="22453">MNALAELLFTKYRRQVLGLLLLQPQQAYHVREIARLTHTQPGTLHKELSKLAEAGILSCQQQGNQLWYQANRQCPVFDELAAILRKTSGLAEQLRLALQPVQQQLLVAAVFGSEASGKATASSDIDLLLVGDLSFADAVKLLYPLQQQLGREINPKLYSVPEWIQAQASNSGFITELLTSPLLMVLGDKDDLRQLDRLHAGAN</sequence>
<name>A0ABV9JJ46_9GAMM</name>
<dbReference type="InterPro" id="IPR011991">
    <property type="entry name" value="ArsR-like_HTH"/>
</dbReference>
<gene>
    <name evidence="2" type="ORF">ACFO3I_00745</name>
</gene>
<evidence type="ECO:0000259" key="1">
    <source>
        <dbReference type="Pfam" id="PF01909"/>
    </source>
</evidence>
<dbReference type="Gene3D" id="1.10.10.10">
    <property type="entry name" value="Winged helix-like DNA-binding domain superfamily/Winged helix DNA-binding domain"/>
    <property type="match status" value="1"/>
</dbReference>
<proteinExistence type="predicted"/>
<dbReference type="CDD" id="cd00090">
    <property type="entry name" value="HTH_ARSR"/>
    <property type="match status" value="1"/>
</dbReference>
<dbReference type="InterPro" id="IPR002934">
    <property type="entry name" value="Polymerase_NTP_transf_dom"/>
</dbReference>
<dbReference type="SUPFAM" id="SSF81301">
    <property type="entry name" value="Nucleotidyltransferase"/>
    <property type="match status" value="1"/>
</dbReference>
<protein>
    <submittedName>
        <fullName evidence="2">Nucleotidyltransferase domain-containing protein</fullName>
    </submittedName>
</protein>
<dbReference type="InterPro" id="IPR036388">
    <property type="entry name" value="WH-like_DNA-bd_sf"/>
</dbReference>
<dbReference type="CDD" id="cd05403">
    <property type="entry name" value="NT_KNTase_like"/>
    <property type="match status" value="1"/>
</dbReference>
<dbReference type="Gene3D" id="3.30.460.10">
    <property type="entry name" value="Beta Polymerase, domain 2"/>
    <property type="match status" value="1"/>
</dbReference>
<evidence type="ECO:0000313" key="2">
    <source>
        <dbReference type="EMBL" id="MFC4653540.1"/>
    </source>
</evidence>
<dbReference type="InterPro" id="IPR036390">
    <property type="entry name" value="WH_DNA-bd_sf"/>
</dbReference>
<evidence type="ECO:0000313" key="3">
    <source>
        <dbReference type="Proteomes" id="UP001595962"/>
    </source>
</evidence>
<organism evidence="2 3">
    <name type="scientific">Rheinheimera marina</name>
    <dbReference type="NCBI Taxonomy" id="1774958"/>
    <lineage>
        <taxon>Bacteria</taxon>
        <taxon>Pseudomonadati</taxon>
        <taxon>Pseudomonadota</taxon>
        <taxon>Gammaproteobacteria</taxon>
        <taxon>Chromatiales</taxon>
        <taxon>Chromatiaceae</taxon>
        <taxon>Rheinheimera</taxon>
    </lineage>
</organism>
<accession>A0ABV9JJ46</accession>
<keyword evidence="3" id="KW-1185">Reference proteome</keyword>
<comment type="caution">
    <text evidence="2">The sequence shown here is derived from an EMBL/GenBank/DDBJ whole genome shotgun (WGS) entry which is preliminary data.</text>
</comment>
<dbReference type="InterPro" id="IPR043519">
    <property type="entry name" value="NT_sf"/>
</dbReference>